<feature type="region of interest" description="Disordered" evidence="1">
    <location>
        <begin position="1"/>
        <end position="68"/>
    </location>
</feature>
<dbReference type="InterPro" id="IPR039905">
    <property type="entry name" value="CD2BP2/Lin1"/>
</dbReference>
<comment type="caution">
    <text evidence="3">The sequence shown here is derived from an EMBL/GenBank/DDBJ whole genome shotgun (WGS) entry which is preliminary data.</text>
</comment>
<feature type="non-terminal residue" evidence="3">
    <location>
        <position position="1"/>
    </location>
</feature>
<name>A0A9N9C8F9_9GLOM</name>
<dbReference type="SMART" id="SM00444">
    <property type="entry name" value="GYF"/>
    <property type="match status" value="1"/>
</dbReference>
<evidence type="ECO:0000256" key="1">
    <source>
        <dbReference type="SAM" id="MobiDB-lite"/>
    </source>
</evidence>
<dbReference type="Gene3D" id="3.30.1490.40">
    <property type="match status" value="1"/>
</dbReference>
<dbReference type="EMBL" id="CAJVPS010003553">
    <property type="protein sequence ID" value="CAG8591296.1"/>
    <property type="molecule type" value="Genomic_DNA"/>
</dbReference>
<dbReference type="OrthoDB" id="331341at2759"/>
<gene>
    <name evidence="3" type="ORF">ALEPTO_LOCUS7717</name>
</gene>
<dbReference type="InterPro" id="IPR003169">
    <property type="entry name" value="GYF"/>
</dbReference>
<evidence type="ECO:0000259" key="2">
    <source>
        <dbReference type="PROSITE" id="PS50829"/>
    </source>
</evidence>
<dbReference type="Pfam" id="PF02213">
    <property type="entry name" value="GYF"/>
    <property type="match status" value="1"/>
</dbReference>
<organism evidence="3 4">
    <name type="scientific">Ambispora leptoticha</name>
    <dbReference type="NCBI Taxonomy" id="144679"/>
    <lineage>
        <taxon>Eukaryota</taxon>
        <taxon>Fungi</taxon>
        <taxon>Fungi incertae sedis</taxon>
        <taxon>Mucoromycota</taxon>
        <taxon>Glomeromycotina</taxon>
        <taxon>Glomeromycetes</taxon>
        <taxon>Archaeosporales</taxon>
        <taxon>Ambisporaceae</taxon>
        <taxon>Ambispora</taxon>
    </lineage>
</organism>
<protein>
    <submittedName>
        <fullName evidence="3">1226_t:CDS:1</fullName>
    </submittedName>
</protein>
<dbReference type="InterPro" id="IPR035445">
    <property type="entry name" value="GYF-like_dom_sf"/>
</dbReference>
<reference evidence="3" key="1">
    <citation type="submission" date="2021-06" db="EMBL/GenBank/DDBJ databases">
        <authorList>
            <person name="Kallberg Y."/>
            <person name="Tangrot J."/>
            <person name="Rosling A."/>
        </authorList>
    </citation>
    <scope>NUCLEOTIDE SEQUENCE</scope>
    <source>
        <strain evidence="3">FL130A</strain>
    </source>
</reference>
<evidence type="ECO:0000313" key="4">
    <source>
        <dbReference type="Proteomes" id="UP000789508"/>
    </source>
</evidence>
<feature type="compositionally biased region" description="Basic residues" evidence="1">
    <location>
        <begin position="14"/>
        <end position="28"/>
    </location>
</feature>
<dbReference type="PANTHER" id="PTHR13138:SF3">
    <property type="entry name" value="CD2 ANTIGEN CYTOPLASMIC TAIL-BINDING PROTEIN 2"/>
    <property type="match status" value="1"/>
</dbReference>
<dbReference type="AlphaFoldDB" id="A0A9N9C8F9"/>
<accession>A0A9N9C8F9</accession>
<dbReference type="SUPFAM" id="SSF55277">
    <property type="entry name" value="GYF domain"/>
    <property type="match status" value="1"/>
</dbReference>
<dbReference type="Proteomes" id="UP000789508">
    <property type="component" value="Unassembled WGS sequence"/>
</dbReference>
<feature type="compositionally biased region" description="Basic and acidic residues" evidence="1">
    <location>
        <begin position="29"/>
        <end position="48"/>
    </location>
</feature>
<dbReference type="GO" id="GO:0005682">
    <property type="term" value="C:U5 snRNP"/>
    <property type="evidence" value="ECO:0007669"/>
    <property type="project" value="InterPro"/>
</dbReference>
<dbReference type="PROSITE" id="PS50829">
    <property type="entry name" value="GYF"/>
    <property type="match status" value="1"/>
</dbReference>
<proteinExistence type="predicted"/>
<feature type="domain" description="GYF" evidence="2">
    <location>
        <begin position="154"/>
        <end position="213"/>
    </location>
</feature>
<evidence type="ECO:0000313" key="3">
    <source>
        <dbReference type="EMBL" id="CAG8591296.1"/>
    </source>
</evidence>
<keyword evidence="4" id="KW-1185">Reference proteome</keyword>
<dbReference type="PANTHER" id="PTHR13138">
    <property type="entry name" value="PROTEIN LIN1"/>
    <property type="match status" value="1"/>
</dbReference>
<sequence>ALQRLGGGSNTSKRTSRNKQRVYKKKRGKPSDTERGEPSDTATEKEIAPMEEEETVVETGESIKENKRKKEIERLTDLSDRMMALGHFNVYEDTWEEILRNLKREKAVPNDWMPASNDDDELILKDNDEETLSATSYPQDSSITQQLASGSDSTTQWEYKWIDNGEPADIYGPFSGLDMKAWNEQGYFLQGILVRRAGSTDEFISNINVDFSS</sequence>